<accession>A0AAD9MTT3</accession>
<dbReference type="Proteomes" id="UP001208570">
    <property type="component" value="Unassembled WGS sequence"/>
</dbReference>
<organism evidence="4 5">
    <name type="scientific">Paralvinella palmiformis</name>
    <dbReference type="NCBI Taxonomy" id="53620"/>
    <lineage>
        <taxon>Eukaryota</taxon>
        <taxon>Metazoa</taxon>
        <taxon>Spiralia</taxon>
        <taxon>Lophotrochozoa</taxon>
        <taxon>Annelida</taxon>
        <taxon>Polychaeta</taxon>
        <taxon>Sedentaria</taxon>
        <taxon>Canalipalpata</taxon>
        <taxon>Terebellida</taxon>
        <taxon>Terebelliformia</taxon>
        <taxon>Alvinellidae</taxon>
        <taxon>Paralvinella</taxon>
    </lineage>
</organism>
<sequence>TDQETEWKFVRSKLYMEYIKADCTLPVPLNIIPTPRTIASMFTLLPCCIRGVRELRPDEEDVVFTSMNGGGRLLDNKVALVNGDRRQEHFGSEVEAIKVQTSIIQNEIQSLKPDIGEHLKQLRLDYTSLSNSLSAIREQVTFLTKICANIQSQSRDMSSLSDDADLSDETFVKPKVKIQKERLLTRPTEMPKRRRLVNSEETRL</sequence>
<dbReference type="GO" id="GO:0015279">
    <property type="term" value="F:store-operated calcium channel activity"/>
    <property type="evidence" value="ECO:0007669"/>
    <property type="project" value="TreeGrafter"/>
</dbReference>
<dbReference type="GO" id="GO:0051480">
    <property type="term" value="P:regulation of cytosolic calcium ion concentration"/>
    <property type="evidence" value="ECO:0007669"/>
    <property type="project" value="TreeGrafter"/>
</dbReference>
<gene>
    <name evidence="4" type="ORF">LSH36_676g01053</name>
</gene>
<feature type="non-terminal residue" evidence="4">
    <location>
        <position position="1"/>
    </location>
</feature>
<keyword evidence="3" id="KW-0407">Ion channel</keyword>
<dbReference type="GO" id="GO:0005886">
    <property type="term" value="C:plasma membrane"/>
    <property type="evidence" value="ECO:0007669"/>
    <property type="project" value="TreeGrafter"/>
</dbReference>
<keyword evidence="1" id="KW-0813">Transport</keyword>
<protein>
    <submittedName>
        <fullName evidence="4">Uncharacterized protein</fullName>
    </submittedName>
</protein>
<dbReference type="PANTHER" id="PTHR10117:SF54">
    <property type="entry name" value="TRANSIENT RECEPTOR POTENTIAL-GAMMA PROTEIN"/>
    <property type="match status" value="1"/>
</dbReference>
<evidence type="ECO:0000313" key="4">
    <source>
        <dbReference type="EMBL" id="KAK2145537.1"/>
    </source>
</evidence>
<evidence type="ECO:0000256" key="3">
    <source>
        <dbReference type="ARBA" id="ARBA00023303"/>
    </source>
</evidence>
<dbReference type="AlphaFoldDB" id="A0AAD9MTT3"/>
<dbReference type="GO" id="GO:0070679">
    <property type="term" value="F:inositol 1,4,5 trisphosphate binding"/>
    <property type="evidence" value="ECO:0007669"/>
    <property type="project" value="TreeGrafter"/>
</dbReference>
<dbReference type="EMBL" id="JAODUP010000676">
    <property type="protein sequence ID" value="KAK2145537.1"/>
    <property type="molecule type" value="Genomic_DNA"/>
</dbReference>
<reference evidence="4" key="1">
    <citation type="journal article" date="2023" name="Mol. Biol. Evol.">
        <title>Third-Generation Sequencing Reveals the Adaptive Role of the Epigenome in Three Deep-Sea Polychaetes.</title>
        <authorList>
            <person name="Perez M."/>
            <person name="Aroh O."/>
            <person name="Sun Y."/>
            <person name="Lan Y."/>
            <person name="Juniper S.K."/>
            <person name="Young C.R."/>
            <person name="Angers B."/>
            <person name="Qian P.Y."/>
        </authorList>
    </citation>
    <scope>NUCLEOTIDE SEQUENCE</scope>
    <source>
        <strain evidence="4">P08H-3</strain>
    </source>
</reference>
<evidence type="ECO:0000313" key="5">
    <source>
        <dbReference type="Proteomes" id="UP001208570"/>
    </source>
</evidence>
<keyword evidence="5" id="KW-1185">Reference proteome</keyword>
<comment type="caution">
    <text evidence="4">The sequence shown here is derived from an EMBL/GenBank/DDBJ whole genome shotgun (WGS) entry which is preliminary data.</text>
</comment>
<name>A0AAD9MTT3_9ANNE</name>
<dbReference type="GO" id="GO:0034703">
    <property type="term" value="C:cation channel complex"/>
    <property type="evidence" value="ECO:0007669"/>
    <property type="project" value="TreeGrafter"/>
</dbReference>
<dbReference type="InterPro" id="IPR002153">
    <property type="entry name" value="TRPC_channel"/>
</dbReference>
<proteinExistence type="predicted"/>
<dbReference type="PANTHER" id="PTHR10117">
    <property type="entry name" value="TRANSIENT RECEPTOR POTENTIAL CHANNEL"/>
    <property type="match status" value="1"/>
</dbReference>
<keyword evidence="2" id="KW-0406">Ion transport</keyword>
<evidence type="ECO:0000256" key="2">
    <source>
        <dbReference type="ARBA" id="ARBA00023065"/>
    </source>
</evidence>
<evidence type="ECO:0000256" key="1">
    <source>
        <dbReference type="ARBA" id="ARBA00022448"/>
    </source>
</evidence>